<protein>
    <submittedName>
        <fullName evidence="2">Caspase domain protein</fullName>
    </submittedName>
</protein>
<sequence length="684" mass="73967">MADKALLCGVNNYRSISDLRGCLNDVANVKRLLTREFGFAETDVRTLEERKVTKKEVLKGWRWLLKDAGPGDRLVFHFSGHGSYTADEDGDEDDGRDELLCLYDMDWSKPDSYLLDDDIREELTGKLPEGAELTVLLDCCHSGTATRMLAPGGSVRAAGVPDEDAPFVDLTASLNRLHAAGRKKTRSSVRVEDLKDDFDRVVAPDVPADEAEETVLVRFVEPPADVRERAAARGGVVRSSLGRSAAGARDDRAGMNHVLLAGCRDTQTSADAYISDDFHGAFSYHLCETARRSGPAVTRPALMTAVRRAILDGGFSQSPQLEPEGAAGQLFGGRGVTDDNGATASVSPRREELQIELLQEILAQLVHLRGGTGPAGEAVEGRGADRHLVAVHGICRHDSGYSNPWWEALSPHLPAGLRRALSTLGGGRREVLWSDLVTSRSIGAATFAEVSEGNRGDLEYARLKSEIEAVLEDRVERQVMDAAPSGDAGEAPTAARSAGAMALDRQTERALFGIPGLDCVDDFVKYLIDDGVRAEVQGRFREVVVPLLESAGRVDVIAHSWGTVVAYEGLRALDGERTLEGEVGTFFTVGAALSIGPVKRRLRPGDGAKPRCVRTWVNLDAKGDPVGGPLTGRPYAVDHEFLNLHPTDCREILGLVAPACAHSSYFKRGNTAVNRDVFARFLTR</sequence>
<dbReference type="Proteomes" id="UP000318741">
    <property type="component" value="Chromosome"/>
</dbReference>
<dbReference type="PANTHER" id="PTHR48104:SF30">
    <property type="entry name" value="METACASPASE-1"/>
    <property type="match status" value="1"/>
</dbReference>
<dbReference type="Pfam" id="PF00656">
    <property type="entry name" value="Peptidase_C14"/>
    <property type="match status" value="1"/>
</dbReference>
<dbReference type="KEGG" id="acaf:CA12_28610"/>
<evidence type="ECO:0000259" key="1">
    <source>
        <dbReference type="Pfam" id="PF00656"/>
    </source>
</evidence>
<name>A0A517PBJ2_9PLAN</name>
<dbReference type="EMBL" id="CP036265">
    <property type="protein sequence ID" value="QDT16754.1"/>
    <property type="molecule type" value="Genomic_DNA"/>
</dbReference>
<keyword evidence="3" id="KW-1185">Reference proteome</keyword>
<accession>A0A517PBJ2</accession>
<dbReference type="InterPro" id="IPR029030">
    <property type="entry name" value="Caspase-like_dom_sf"/>
</dbReference>
<dbReference type="InterPro" id="IPR050452">
    <property type="entry name" value="Metacaspase"/>
</dbReference>
<dbReference type="RefSeq" id="WP_145359688.1">
    <property type="nucleotide sequence ID" value="NZ_CP036265.1"/>
</dbReference>
<evidence type="ECO:0000313" key="2">
    <source>
        <dbReference type="EMBL" id="QDT16754.1"/>
    </source>
</evidence>
<evidence type="ECO:0000313" key="3">
    <source>
        <dbReference type="Proteomes" id="UP000318741"/>
    </source>
</evidence>
<dbReference type="OrthoDB" id="1491023at2"/>
<reference evidence="2 3" key="1">
    <citation type="submission" date="2019-02" db="EMBL/GenBank/DDBJ databases">
        <title>Deep-cultivation of Planctomycetes and their phenomic and genomic characterization uncovers novel biology.</title>
        <authorList>
            <person name="Wiegand S."/>
            <person name="Jogler M."/>
            <person name="Boedeker C."/>
            <person name="Pinto D."/>
            <person name="Vollmers J."/>
            <person name="Rivas-Marin E."/>
            <person name="Kohn T."/>
            <person name="Peeters S.H."/>
            <person name="Heuer A."/>
            <person name="Rast P."/>
            <person name="Oberbeckmann S."/>
            <person name="Bunk B."/>
            <person name="Jeske O."/>
            <person name="Meyerdierks A."/>
            <person name="Storesund J.E."/>
            <person name="Kallscheuer N."/>
            <person name="Luecker S."/>
            <person name="Lage O.M."/>
            <person name="Pohl T."/>
            <person name="Merkel B.J."/>
            <person name="Hornburger P."/>
            <person name="Mueller R.-W."/>
            <person name="Bruemmer F."/>
            <person name="Labrenz M."/>
            <person name="Spormann A.M."/>
            <person name="Op den Camp H."/>
            <person name="Overmann J."/>
            <person name="Amann R."/>
            <person name="Jetten M.S.M."/>
            <person name="Mascher T."/>
            <person name="Medema M.H."/>
            <person name="Devos D.P."/>
            <person name="Kaster A.-K."/>
            <person name="Ovreas L."/>
            <person name="Rohde M."/>
            <person name="Galperin M.Y."/>
            <person name="Jogler C."/>
        </authorList>
    </citation>
    <scope>NUCLEOTIDE SEQUENCE [LARGE SCALE GENOMIC DNA]</scope>
    <source>
        <strain evidence="2 3">CA12</strain>
    </source>
</reference>
<dbReference type="SUPFAM" id="SSF52129">
    <property type="entry name" value="Caspase-like"/>
    <property type="match status" value="1"/>
</dbReference>
<dbReference type="Gene3D" id="3.40.50.1460">
    <property type="match status" value="1"/>
</dbReference>
<dbReference type="GO" id="GO:0005737">
    <property type="term" value="C:cytoplasm"/>
    <property type="evidence" value="ECO:0007669"/>
    <property type="project" value="TreeGrafter"/>
</dbReference>
<dbReference type="AlphaFoldDB" id="A0A517PBJ2"/>
<proteinExistence type="predicted"/>
<gene>
    <name evidence="2" type="ORF">CA12_28610</name>
</gene>
<organism evidence="2 3">
    <name type="scientific">Alienimonas californiensis</name>
    <dbReference type="NCBI Taxonomy" id="2527989"/>
    <lineage>
        <taxon>Bacteria</taxon>
        <taxon>Pseudomonadati</taxon>
        <taxon>Planctomycetota</taxon>
        <taxon>Planctomycetia</taxon>
        <taxon>Planctomycetales</taxon>
        <taxon>Planctomycetaceae</taxon>
        <taxon>Alienimonas</taxon>
    </lineage>
</organism>
<feature type="domain" description="Peptidase C14 caspase" evidence="1">
    <location>
        <begin position="4"/>
        <end position="323"/>
    </location>
</feature>
<dbReference type="PANTHER" id="PTHR48104">
    <property type="entry name" value="METACASPASE-4"/>
    <property type="match status" value="1"/>
</dbReference>
<dbReference type="InterPro" id="IPR011600">
    <property type="entry name" value="Pept_C14_caspase"/>
</dbReference>
<dbReference type="GO" id="GO:0004197">
    <property type="term" value="F:cysteine-type endopeptidase activity"/>
    <property type="evidence" value="ECO:0007669"/>
    <property type="project" value="InterPro"/>
</dbReference>
<dbReference type="GO" id="GO:0006508">
    <property type="term" value="P:proteolysis"/>
    <property type="evidence" value="ECO:0007669"/>
    <property type="project" value="InterPro"/>
</dbReference>